<dbReference type="GO" id="GO:0150105">
    <property type="term" value="P:protein localization to cell-cell junction"/>
    <property type="evidence" value="ECO:0007669"/>
    <property type="project" value="TreeGrafter"/>
</dbReference>
<proteinExistence type="predicted"/>
<dbReference type="Pfam" id="PF01576">
    <property type="entry name" value="Myosin_tail_1"/>
    <property type="match status" value="1"/>
</dbReference>
<feature type="domain" description="Myosin tail" evidence="3">
    <location>
        <begin position="380"/>
        <end position="653"/>
    </location>
</feature>
<evidence type="ECO:0000313" key="4">
    <source>
        <dbReference type="Ensembl" id="ENSENLP00000015250.1"/>
    </source>
</evidence>
<protein>
    <recommendedName>
        <fullName evidence="3">Myosin tail domain-containing protein</fullName>
    </recommendedName>
</protein>
<dbReference type="PANTHER" id="PTHR46349:SF2">
    <property type="entry name" value="CINGULIN-LIKE PROTEIN 1"/>
    <property type="match status" value="1"/>
</dbReference>
<dbReference type="AlphaFoldDB" id="A0A665U7D3"/>
<reference evidence="4" key="3">
    <citation type="submission" date="2025-09" db="UniProtKB">
        <authorList>
            <consortium name="Ensembl"/>
        </authorList>
    </citation>
    <scope>IDENTIFICATION</scope>
</reference>
<feature type="region of interest" description="Disordered" evidence="2">
    <location>
        <begin position="650"/>
        <end position="677"/>
    </location>
</feature>
<feature type="compositionally biased region" description="Acidic residues" evidence="2">
    <location>
        <begin position="667"/>
        <end position="677"/>
    </location>
</feature>
<reference evidence="4" key="2">
    <citation type="submission" date="2025-08" db="UniProtKB">
        <authorList>
            <consortium name="Ensembl"/>
        </authorList>
    </citation>
    <scope>IDENTIFICATION</scope>
</reference>
<organism evidence="4 5">
    <name type="scientific">Echeneis naucrates</name>
    <name type="common">Live sharksucker</name>
    <dbReference type="NCBI Taxonomy" id="173247"/>
    <lineage>
        <taxon>Eukaryota</taxon>
        <taxon>Metazoa</taxon>
        <taxon>Chordata</taxon>
        <taxon>Craniata</taxon>
        <taxon>Vertebrata</taxon>
        <taxon>Euteleostomi</taxon>
        <taxon>Actinopterygii</taxon>
        <taxon>Neopterygii</taxon>
        <taxon>Teleostei</taxon>
        <taxon>Neoteleostei</taxon>
        <taxon>Acanthomorphata</taxon>
        <taxon>Carangaria</taxon>
        <taxon>Carangiformes</taxon>
        <taxon>Echeneidae</taxon>
        <taxon>Echeneis</taxon>
    </lineage>
</organism>
<keyword evidence="1" id="KW-0175">Coiled coil</keyword>
<dbReference type="GO" id="GO:0005923">
    <property type="term" value="C:bicellular tight junction"/>
    <property type="evidence" value="ECO:0007669"/>
    <property type="project" value="TreeGrafter"/>
</dbReference>
<dbReference type="Ensembl" id="ENSENLT00000015846.1">
    <property type="protein sequence ID" value="ENSENLP00000015250.1"/>
    <property type="gene ID" value="ENSENLG00000007095.1"/>
</dbReference>
<evidence type="ECO:0000313" key="5">
    <source>
        <dbReference type="Proteomes" id="UP000472264"/>
    </source>
</evidence>
<feature type="compositionally biased region" description="Basic and acidic residues" evidence="2">
    <location>
        <begin position="115"/>
        <end position="124"/>
    </location>
</feature>
<evidence type="ECO:0000256" key="1">
    <source>
        <dbReference type="ARBA" id="ARBA00023054"/>
    </source>
</evidence>
<keyword evidence="5" id="KW-1185">Reference proteome</keyword>
<name>A0A665U7D3_ECHNA</name>
<dbReference type="Gene3D" id="6.10.250.2420">
    <property type="match status" value="1"/>
</dbReference>
<dbReference type="PANTHER" id="PTHR46349">
    <property type="entry name" value="CINGULIN-LIKE PROTEIN 1-RELATED"/>
    <property type="match status" value="1"/>
</dbReference>
<feature type="region of interest" description="Disordered" evidence="2">
    <location>
        <begin position="78"/>
        <end position="124"/>
    </location>
</feature>
<feature type="region of interest" description="Disordered" evidence="2">
    <location>
        <begin position="1"/>
        <end position="37"/>
    </location>
</feature>
<sequence length="694" mass="81213">MILKPSSGSAKKHTTEADVQVTPDLLKGQQELSQQTHEETAKQILFSYLKDGSNDNDETTKKKVNLVFEKIQTLKSRATASVPGDNKVSRHKNQADKKTAASLKEMQQELEQSTEESKHLKEKLAKTEAELQTIVEELFQVKMEREQYQTEIRDLQDQLSEMHDELDSAKKLAADGEKEIIMMDMMQLKLEMQELLMAKEEQEDVLRRRERELTALKGALKEEVAAHDQEVDKLKEQYEKEISNAAAVREKAEVEAAKGAAEGQAGRLTQEAERLRRRAQELENEVAKLNRIIDDAKIQESRNLTKLTSEHKELEERLQEEKAQKEQFKNMKNDIEGERRLLDRTVEKLQTEMNDIVEASQSSTRELQEQIDIYKEKNRRELTELQKLLKERGQELDKYLLATKTLQEELSHREEDLRHCQRQKDEAEHREKMLEKKVHELEVEAEANAHTKEDKSRQIRLLEDRISQLELDLDEERQSGDQLMDRIDRGRVQVEQMRNELLQERASRQDLECDKMALERQNKDLKGRVIHLEGSQKSNKEGLVAQLEVRIQELEERLEAEERERANLQLVNRRLERKVKETIMQVEEEHHSLQDQKDQLNLRLKALKRQMDEAEEEIDRLEHSKKKLQRDLDEQQEANEQLQSQLKAVRSELRRKNTPASLLNNMGDDDDDDDDDISTDGETYFTLNLMDGVF</sequence>
<evidence type="ECO:0000256" key="2">
    <source>
        <dbReference type="SAM" id="MobiDB-lite"/>
    </source>
</evidence>
<dbReference type="Proteomes" id="UP000472264">
    <property type="component" value="Chromosome 3"/>
</dbReference>
<reference evidence="4" key="1">
    <citation type="submission" date="2021-04" db="EMBL/GenBank/DDBJ databases">
        <authorList>
            <consortium name="Wellcome Sanger Institute Data Sharing"/>
        </authorList>
    </citation>
    <scope>NUCLEOTIDE SEQUENCE [LARGE SCALE GENOMIC DNA]</scope>
</reference>
<dbReference type="GO" id="GO:0016459">
    <property type="term" value="C:myosin complex"/>
    <property type="evidence" value="ECO:0007669"/>
    <property type="project" value="InterPro"/>
</dbReference>
<evidence type="ECO:0000259" key="3">
    <source>
        <dbReference type="Pfam" id="PF01576"/>
    </source>
</evidence>
<gene>
    <name evidence="4" type="primary">cgnl1</name>
</gene>
<dbReference type="InterPro" id="IPR002928">
    <property type="entry name" value="Myosin_tail"/>
</dbReference>
<accession>A0A665U7D3</accession>